<reference evidence="2" key="1">
    <citation type="journal article" date="2014" name="Int. J. Syst. Evol. Microbiol.">
        <title>Complete genome sequence of Corynebacterium casei LMG S-19264T (=DSM 44701T), isolated from a smear-ripened cheese.</title>
        <authorList>
            <consortium name="US DOE Joint Genome Institute (JGI-PGF)"/>
            <person name="Walter F."/>
            <person name="Albersmeier A."/>
            <person name="Kalinowski J."/>
            <person name="Ruckert C."/>
        </authorList>
    </citation>
    <scope>NUCLEOTIDE SEQUENCE</scope>
    <source>
        <strain evidence="2">JCM 1480</strain>
    </source>
</reference>
<feature type="transmembrane region" description="Helical" evidence="1">
    <location>
        <begin position="102"/>
        <end position="120"/>
    </location>
</feature>
<keyword evidence="1" id="KW-0472">Membrane</keyword>
<evidence type="ECO:0000313" key="2">
    <source>
        <dbReference type="EMBL" id="GGK89579.1"/>
    </source>
</evidence>
<organism evidence="2 4">
    <name type="scientific">Curtobacterium luteum</name>
    <dbReference type="NCBI Taxonomy" id="33881"/>
    <lineage>
        <taxon>Bacteria</taxon>
        <taxon>Bacillati</taxon>
        <taxon>Actinomycetota</taxon>
        <taxon>Actinomycetes</taxon>
        <taxon>Micrococcales</taxon>
        <taxon>Microbacteriaceae</taxon>
        <taxon>Curtobacterium</taxon>
    </lineage>
</organism>
<evidence type="ECO:0000313" key="4">
    <source>
        <dbReference type="Proteomes" id="UP000648535"/>
    </source>
</evidence>
<dbReference type="EMBL" id="JAFBCG010000001">
    <property type="protein sequence ID" value="MBM7801553.1"/>
    <property type="molecule type" value="Genomic_DNA"/>
</dbReference>
<comment type="caution">
    <text evidence="2">The sequence shown here is derived from an EMBL/GenBank/DDBJ whole genome shotgun (WGS) entry which is preliminary data.</text>
</comment>
<dbReference type="Proteomes" id="UP000648535">
    <property type="component" value="Unassembled WGS sequence"/>
</dbReference>
<protein>
    <submittedName>
        <fullName evidence="3">Membrane protein</fullName>
    </submittedName>
</protein>
<feature type="transmembrane region" description="Helical" evidence="1">
    <location>
        <begin position="52"/>
        <end position="71"/>
    </location>
</feature>
<accession>A0A8H9G6Q9</accession>
<proteinExistence type="predicted"/>
<dbReference type="AlphaFoldDB" id="A0A8H9G6Q9"/>
<evidence type="ECO:0000313" key="3">
    <source>
        <dbReference type="EMBL" id="MBM7801553.1"/>
    </source>
</evidence>
<evidence type="ECO:0000313" key="5">
    <source>
        <dbReference type="Proteomes" id="UP000746584"/>
    </source>
</evidence>
<keyword evidence="1" id="KW-0812">Transmembrane</keyword>
<reference evidence="3 5" key="3">
    <citation type="submission" date="2021-01" db="EMBL/GenBank/DDBJ databases">
        <title>Sequencing the genomes of 1000 actinobacteria strains.</title>
        <authorList>
            <person name="Klenk H.-P."/>
        </authorList>
    </citation>
    <scope>NUCLEOTIDE SEQUENCE [LARGE SCALE GENOMIC DNA]</scope>
    <source>
        <strain evidence="3 5">DSM 20542</strain>
    </source>
</reference>
<dbReference type="EMBL" id="BMOI01000001">
    <property type="protein sequence ID" value="GGK89579.1"/>
    <property type="molecule type" value="Genomic_DNA"/>
</dbReference>
<reference evidence="2" key="2">
    <citation type="submission" date="2020-09" db="EMBL/GenBank/DDBJ databases">
        <authorList>
            <person name="Sun Q."/>
            <person name="Ohkuma M."/>
        </authorList>
    </citation>
    <scope>NUCLEOTIDE SEQUENCE</scope>
    <source>
        <strain evidence="2">JCM 1480</strain>
    </source>
</reference>
<name>A0A8H9G6Q9_9MICO</name>
<gene>
    <name evidence="2" type="ORF">GCM10009769_04510</name>
    <name evidence="3" type="ORF">JOE58_000804</name>
</gene>
<dbReference type="RefSeq" id="WP_175329294.1">
    <property type="nucleotide sequence ID" value="NZ_JABMCD010000073.1"/>
</dbReference>
<keyword evidence="5" id="KW-1185">Reference proteome</keyword>
<evidence type="ECO:0000256" key="1">
    <source>
        <dbReference type="SAM" id="Phobius"/>
    </source>
</evidence>
<dbReference type="Proteomes" id="UP000746584">
    <property type="component" value="Unassembled WGS sequence"/>
</dbReference>
<feature type="transmembrane region" description="Helical" evidence="1">
    <location>
        <begin position="78"/>
        <end position="96"/>
    </location>
</feature>
<sequence length="122" mass="13099">MVPLVVGLLGSTVSVVGSWVPSVWYDEAATVTSATRSWVALGREVPHVDVVHALYFAVMHVWFAVVGYSPFTLRLPSAIAVGTTAALVVLLGTPLAGQRVGLVAGLLFPLLPRVTWMVLYRR</sequence>
<keyword evidence="1" id="KW-1133">Transmembrane helix</keyword>